<dbReference type="Proteomes" id="UP001060215">
    <property type="component" value="Chromosome 2"/>
</dbReference>
<accession>A0ACC0I0J8</accession>
<name>A0ACC0I0J8_9ERIC</name>
<evidence type="ECO:0000313" key="2">
    <source>
        <dbReference type="Proteomes" id="UP001060215"/>
    </source>
</evidence>
<organism evidence="1 2">
    <name type="scientific">Camellia lanceoleosa</name>
    <dbReference type="NCBI Taxonomy" id="1840588"/>
    <lineage>
        <taxon>Eukaryota</taxon>
        <taxon>Viridiplantae</taxon>
        <taxon>Streptophyta</taxon>
        <taxon>Embryophyta</taxon>
        <taxon>Tracheophyta</taxon>
        <taxon>Spermatophyta</taxon>
        <taxon>Magnoliopsida</taxon>
        <taxon>eudicotyledons</taxon>
        <taxon>Gunneridae</taxon>
        <taxon>Pentapetalae</taxon>
        <taxon>asterids</taxon>
        <taxon>Ericales</taxon>
        <taxon>Theaceae</taxon>
        <taxon>Camellia</taxon>
    </lineage>
</organism>
<keyword evidence="2" id="KW-1185">Reference proteome</keyword>
<comment type="caution">
    <text evidence="1">The sequence shown here is derived from an EMBL/GenBank/DDBJ whole genome shotgun (WGS) entry which is preliminary data.</text>
</comment>
<proteinExistence type="predicted"/>
<gene>
    <name evidence="1" type="ORF">LOK49_LG04G03045</name>
</gene>
<dbReference type="EMBL" id="CM045759">
    <property type="protein sequence ID" value="KAI8018270.1"/>
    <property type="molecule type" value="Genomic_DNA"/>
</dbReference>
<sequence length="94" mass="10929">MVDLKEGVELMMVCFITQGLFLYFFKRKVECEANDAMEVKLNVRILYYHVVVDVSACSMEPVLTLSGPNEHLEIGRWWYFYVTHLNKLSGSNDC</sequence>
<protein>
    <submittedName>
        <fullName evidence="1">Uncharacterized protein</fullName>
    </submittedName>
</protein>
<evidence type="ECO:0000313" key="1">
    <source>
        <dbReference type="EMBL" id="KAI8018270.1"/>
    </source>
</evidence>
<reference evidence="1 2" key="1">
    <citation type="journal article" date="2022" name="Plant J.">
        <title>Chromosome-level genome of Camellia lanceoleosa provides a valuable resource for understanding genome evolution and self-incompatibility.</title>
        <authorList>
            <person name="Gong W."/>
            <person name="Xiao S."/>
            <person name="Wang L."/>
            <person name="Liao Z."/>
            <person name="Chang Y."/>
            <person name="Mo W."/>
            <person name="Hu G."/>
            <person name="Li W."/>
            <person name="Zhao G."/>
            <person name="Zhu H."/>
            <person name="Hu X."/>
            <person name="Ji K."/>
            <person name="Xiang X."/>
            <person name="Song Q."/>
            <person name="Yuan D."/>
            <person name="Jin S."/>
            <person name="Zhang L."/>
        </authorList>
    </citation>
    <scope>NUCLEOTIDE SEQUENCE [LARGE SCALE GENOMIC DNA]</scope>
    <source>
        <strain evidence="1">SQ_2022a</strain>
    </source>
</reference>